<evidence type="ECO:0000259" key="2">
    <source>
        <dbReference type="SMART" id="SM00867"/>
    </source>
</evidence>
<evidence type="ECO:0000313" key="4">
    <source>
        <dbReference type="Proteomes" id="UP000291469"/>
    </source>
</evidence>
<accession>A0A411YGQ5</accession>
<protein>
    <submittedName>
        <fullName evidence="3">Polyisoprenoid-binding protein</fullName>
    </submittedName>
</protein>
<dbReference type="AlphaFoldDB" id="A0A411YGQ5"/>
<reference evidence="3 4" key="1">
    <citation type="submission" date="2019-01" db="EMBL/GenBank/DDBJ databases">
        <title>Egibacter rhizosphaerae EGI 80759T.</title>
        <authorList>
            <person name="Chen D.-D."/>
            <person name="Tian Y."/>
            <person name="Jiao J.-Y."/>
            <person name="Zhang X.-T."/>
            <person name="Zhang Y.-G."/>
            <person name="Zhang Y."/>
            <person name="Xiao M."/>
            <person name="Shu W.-S."/>
            <person name="Li W.-J."/>
        </authorList>
    </citation>
    <scope>NUCLEOTIDE SEQUENCE [LARGE SCALE GENOMIC DNA]</scope>
    <source>
        <strain evidence="3 4">EGI 80759</strain>
    </source>
</reference>
<dbReference type="PANTHER" id="PTHR34406">
    <property type="entry name" value="PROTEIN YCEI"/>
    <property type="match status" value="1"/>
</dbReference>
<dbReference type="SUPFAM" id="SSF101874">
    <property type="entry name" value="YceI-like"/>
    <property type="match status" value="1"/>
</dbReference>
<dbReference type="RefSeq" id="WP_131155343.1">
    <property type="nucleotide sequence ID" value="NZ_CP036402.1"/>
</dbReference>
<dbReference type="OrthoDB" id="9811006at2"/>
<dbReference type="Pfam" id="PF04264">
    <property type="entry name" value="YceI"/>
    <property type="match status" value="1"/>
</dbReference>
<name>A0A411YGQ5_9ACTN</name>
<dbReference type="EMBL" id="CP036402">
    <property type="protein sequence ID" value="QBI20346.1"/>
    <property type="molecule type" value="Genomic_DNA"/>
</dbReference>
<proteinExistence type="inferred from homology"/>
<dbReference type="InterPro" id="IPR036761">
    <property type="entry name" value="TTHA0802/YceI-like_sf"/>
</dbReference>
<organism evidence="3 4">
    <name type="scientific">Egibacter rhizosphaerae</name>
    <dbReference type="NCBI Taxonomy" id="1670831"/>
    <lineage>
        <taxon>Bacteria</taxon>
        <taxon>Bacillati</taxon>
        <taxon>Actinomycetota</taxon>
        <taxon>Nitriliruptoria</taxon>
        <taxon>Egibacterales</taxon>
        <taxon>Egibacteraceae</taxon>
        <taxon>Egibacter</taxon>
    </lineage>
</organism>
<dbReference type="InterPro" id="IPR007372">
    <property type="entry name" value="Lipid/polyisoprenoid-bd_YceI"/>
</dbReference>
<sequence length="187" mass="20386">MSTATITDHERLTGTYSIDPDHSRIGFVARHAMVSKVRGTFNEFEGTVYADGSNPENSRAELTIQAASIDTANEQRDGHLRSNDFFAMDQYPEITFVSTSVEQVGDLQYKVHGDLTVRGVTQPVTVDVEQNGGVVDPWGYLRVGFEGTTKVDRKDFGLTWNASLDAGGVLVGDEVTIEVEIAAVKGE</sequence>
<gene>
    <name evidence="3" type="ORF">ER308_12740</name>
</gene>
<dbReference type="Proteomes" id="UP000291469">
    <property type="component" value="Chromosome"/>
</dbReference>
<keyword evidence="4" id="KW-1185">Reference proteome</keyword>
<dbReference type="KEGG" id="erz:ER308_12740"/>
<dbReference type="Gene3D" id="2.40.128.110">
    <property type="entry name" value="Lipid/polyisoprenoid-binding, YceI-like"/>
    <property type="match status" value="1"/>
</dbReference>
<feature type="domain" description="Lipid/polyisoprenoid-binding YceI-like" evidence="2">
    <location>
        <begin position="15"/>
        <end position="184"/>
    </location>
</feature>
<dbReference type="PANTHER" id="PTHR34406:SF1">
    <property type="entry name" value="PROTEIN YCEI"/>
    <property type="match status" value="1"/>
</dbReference>
<comment type="similarity">
    <text evidence="1">Belongs to the UPF0312 family.</text>
</comment>
<evidence type="ECO:0000256" key="1">
    <source>
        <dbReference type="ARBA" id="ARBA00008812"/>
    </source>
</evidence>
<dbReference type="SMART" id="SM00867">
    <property type="entry name" value="YceI"/>
    <property type="match status" value="1"/>
</dbReference>
<evidence type="ECO:0000313" key="3">
    <source>
        <dbReference type="EMBL" id="QBI20346.1"/>
    </source>
</evidence>